<evidence type="ECO:0000313" key="3">
    <source>
        <dbReference type="Proteomes" id="UP001190926"/>
    </source>
</evidence>
<dbReference type="AlphaFoldDB" id="A0AAD4IWH1"/>
<keyword evidence="1" id="KW-0472">Membrane</keyword>
<gene>
    <name evidence="2" type="ORF">C2S53_017229</name>
</gene>
<sequence>MAESKETHVVEIPVDEEHRHKEAMQSHPLAEISRSPGHFLLLKLWQREEELFGRRMSRKESRMDTTKGEIFQLCSQFFLFHGLFFTILFTSSPPPPNRCAEWWLPALLSGGASLAVVLLVQAKLWRYWKVEGQLQRERAAARGLTRCVQELRMKGASFDLSKEPNKGKRLKSSSVEIKWGPLTWCSHYRLSLFLASFAGLALLSCRLLLCS</sequence>
<feature type="transmembrane region" description="Helical" evidence="1">
    <location>
        <begin position="102"/>
        <end position="120"/>
    </location>
</feature>
<feature type="transmembrane region" description="Helical" evidence="1">
    <location>
        <begin position="70"/>
        <end position="90"/>
    </location>
</feature>
<protein>
    <submittedName>
        <fullName evidence="2">RNA polymerase II elongation factor</fullName>
    </submittedName>
</protein>
<organism evidence="2 3">
    <name type="scientific">Perilla frutescens var. hirtella</name>
    <name type="common">Perilla citriodora</name>
    <name type="synonym">Perilla setoyensis</name>
    <dbReference type="NCBI Taxonomy" id="608512"/>
    <lineage>
        <taxon>Eukaryota</taxon>
        <taxon>Viridiplantae</taxon>
        <taxon>Streptophyta</taxon>
        <taxon>Embryophyta</taxon>
        <taxon>Tracheophyta</taxon>
        <taxon>Spermatophyta</taxon>
        <taxon>Magnoliopsida</taxon>
        <taxon>eudicotyledons</taxon>
        <taxon>Gunneridae</taxon>
        <taxon>Pentapetalae</taxon>
        <taxon>asterids</taxon>
        <taxon>lamiids</taxon>
        <taxon>Lamiales</taxon>
        <taxon>Lamiaceae</taxon>
        <taxon>Nepetoideae</taxon>
        <taxon>Elsholtzieae</taxon>
        <taxon>Perilla</taxon>
    </lineage>
</organism>
<evidence type="ECO:0000313" key="2">
    <source>
        <dbReference type="EMBL" id="KAH6822830.1"/>
    </source>
</evidence>
<dbReference type="EMBL" id="SDAM02001188">
    <property type="protein sequence ID" value="KAH6822830.1"/>
    <property type="molecule type" value="Genomic_DNA"/>
</dbReference>
<accession>A0AAD4IWH1</accession>
<keyword evidence="2" id="KW-0648">Protein biosynthesis</keyword>
<name>A0AAD4IWH1_PERFH</name>
<dbReference type="Proteomes" id="UP001190926">
    <property type="component" value="Unassembled WGS sequence"/>
</dbReference>
<proteinExistence type="predicted"/>
<evidence type="ECO:0000256" key="1">
    <source>
        <dbReference type="SAM" id="Phobius"/>
    </source>
</evidence>
<dbReference type="PANTHER" id="PTHR33287:SF3">
    <property type="entry name" value="OS03G0453550 PROTEIN"/>
    <property type="match status" value="1"/>
</dbReference>
<keyword evidence="1" id="KW-1133">Transmembrane helix</keyword>
<keyword evidence="1" id="KW-0812">Transmembrane</keyword>
<keyword evidence="3" id="KW-1185">Reference proteome</keyword>
<dbReference type="GO" id="GO:0003746">
    <property type="term" value="F:translation elongation factor activity"/>
    <property type="evidence" value="ECO:0007669"/>
    <property type="project" value="UniProtKB-KW"/>
</dbReference>
<keyword evidence="2" id="KW-0251">Elongation factor</keyword>
<feature type="transmembrane region" description="Helical" evidence="1">
    <location>
        <begin position="190"/>
        <end position="209"/>
    </location>
</feature>
<comment type="caution">
    <text evidence="2">The sequence shown here is derived from an EMBL/GenBank/DDBJ whole genome shotgun (WGS) entry which is preliminary data.</text>
</comment>
<reference evidence="2 3" key="1">
    <citation type="journal article" date="2021" name="Nat. Commun.">
        <title>Incipient diploidization of the medicinal plant Perilla within 10,000 years.</title>
        <authorList>
            <person name="Zhang Y."/>
            <person name="Shen Q."/>
            <person name="Leng L."/>
            <person name="Zhang D."/>
            <person name="Chen S."/>
            <person name="Shi Y."/>
            <person name="Ning Z."/>
            <person name="Chen S."/>
        </authorList>
    </citation>
    <scope>NUCLEOTIDE SEQUENCE [LARGE SCALE GENOMIC DNA]</scope>
    <source>
        <strain evidence="3">cv. PC099</strain>
    </source>
</reference>
<dbReference type="PANTHER" id="PTHR33287">
    <property type="entry name" value="OS03G0453550 PROTEIN"/>
    <property type="match status" value="1"/>
</dbReference>